<evidence type="ECO:0000256" key="1">
    <source>
        <dbReference type="ARBA" id="ARBA00004141"/>
    </source>
</evidence>
<feature type="transmembrane region" description="Helical" evidence="7">
    <location>
        <begin position="400"/>
        <end position="418"/>
    </location>
</feature>
<evidence type="ECO:0000313" key="11">
    <source>
        <dbReference type="Proteomes" id="UP001652700"/>
    </source>
</evidence>
<evidence type="ECO:0000256" key="5">
    <source>
        <dbReference type="ARBA" id="ARBA00023136"/>
    </source>
</evidence>
<dbReference type="PANTHER" id="PTHR10877">
    <property type="entry name" value="POLYCYSTIN FAMILY MEMBER"/>
    <property type="match status" value="1"/>
</dbReference>
<feature type="transmembrane region" description="Helical" evidence="7">
    <location>
        <begin position="349"/>
        <end position="370"/>
    </location>
</feature>
<evidence type="ECO:0000256" key="6">
    <source>
        <dbReference type="ARBA" id="ARBA00023180"/>
    </source>
</evidence>
<dbReference type="RefSeq" id="XP_028129407.2">
    <property type="nucleotide sequence ID" value="XM_028273606.2"/>
</dbReference>
<dbReference type="Gene3D" id="1.10.287.70">
    <property type="match status" value="1"/>
</dbReference>
<comment type="similarity">
    <text evidence="2">Belongs to the polycystin family.</text>
</comment>
<feature type="transmembrane region" description="Helical" evidence="7">
    <location>
        <begin position="308"/>
        <end position="329"/>
    </location>
</feature>
<evidence type="ECO:0000256" key="3">
    <source>
        <dbReference type="ARBA" id="ARBA00022692"/>
    </source>
</evidence>
<keyword evidence="4 7" id="KW-1133">Transmembrane helix</keyword>
<dbReference type="SUPFAM" id="SSF81324">
    <property type="entry name" value="Voltage-gated potassium channels"/>
    <property type="match status" value="1"/>
</dbReference>
<feature type="transmembrane region" description="Helical" evidence="7">
    <location>
        <begin position="438"/>
        <end position="460"/>
    </location>
</feature>
<evidence type="ECO:0000259" key="8">
    <source>
        <dbReference type="Pfam" id="PF08016"/>
    </source>
</evidence>
<feature type="transmembrane region" description="Helical" evidence="7">
    <location>
        <begin position="499"/>
        <end position="521"/>
    </location>
</feature>
<feature type="domain" description="Polycystin" evidence="9">
    <location>
        <begin position="109"/>
        <end position="303"/>
    </location>
</feature>
<dbReference type="Pfam" id="PF20519">
    <property type="entry name" value="Polycystin_dom"/>
    <property type="match status" value="1"/>
</dbReference>
<dbReference type="GeneID" id="114325536"/>
<dbReference type="InterPro" id="IPR051223">
    <property type="entry name" value="Polycystin"/>
</dbReference>
<reference evidence="10" key="1">
    <citation type="submission" date="2025-05" db="UniProtKB">
        <authorList>
            <consortium name="EnsemblMetazoa"/>
        </authorList>
    </citation>
    <scope>IDENTIFICATION</scope>
</reference>
<dbReference type="Proteomes" id="UP001652700">
    <property type="component" value="Unplaced"/>
</dbReference>
<accession>A0ABM5IBT8</accession>
<evidence type="ECO:0000256" key="2">
    <source>
        <dbReference type="ARBA" id="ARBA00007200"/>
    </source>
</evidence>
<evidence type="ECO:0000256" key="4">
    <source>
        <dbReference type="ARBA" id="ARBA00022989"/>
    </source>
</evidence>
<evidence type="ECO:0008006" key="12">
    <source>
        <dbReference type="Google" id="ProtNLM"/>
    </source>
</evidence>
<dbReference type="Pfam" id="PF08016">
    <property type="entry name" value="PKD_channel"/>
    <property type="match status" value="1"/>
</dbReference>
<dbReference type="PANTHER" id="PTHR10877:SF183">
    <property type="entry name" value="AT14535P-RELATED"/>
    <property type="match status" value="1"/>
</dbReference>
<keyword evidence="11" id="KW-1185">Reference proteome</keyword>
<keyword evidence="6" id="KW-0325">Glycoprotein</keyword>
<dbReference type="InterPro" id="IPR003915">
    <property type="entry name" value="PKD_2"/>
</dbReference>
<name>A0ABM5IBT8_DIAVI</name>
<protein>
    <recommendedName>
        <fullName evidence="12">Polycystin-2-like</fullName>
    </recommendedName>
</protein>
<dbReference type="EnsemblMetazoa" id="XM_028273606.2">
    <property type="protein sequence ID" value="XP_028129407.2"/>
    <property type="gene ID" value="LOC114325536"/>
</dbReference>
<dbReference type="InterPro" id="IPR046791">
    <property type="entry name" value="Polycystin_dom"/>
</dbReference>
<dbReference type="PRINTS" id="PR01433">
    <property type="entry name" value="POLYCYSTIN2"/>
</dbReference>
<feature type="transmembrane region" description="Helical" evidence="7">
    <location>
        <begin position="61"/>
        <end position="85"/>
    </location>
</feature>
<organism evidence="10 11">
    <name type="scientific">Diabrotica virgifera virgifera</name>
    <name type="common">western corn rootworm</name>
    <dbReference type="NCBI Taxonomy" id="50390"/>
    <lineage>
        <taxon>Eukaryota</taxon>
        <taxon>Metazoa</taxon>
        <taxon>Ecdysozoa</taxon>
        <taxon>Arthropoda</taxon>
        <taxon>Hexapoda</taxon>
        <taxon>Insecta</taxon>
        <taxon>Pterygota</taxon>
        <taxon>Neoptera</taxon>
        <taxon>Endopterygota</taxon>
        <taxon>Coleoptera</taxon>
        <taxon>Polyphaga</taxon>
        <taxon>Cucujiformia</taxon>
        <taxon>Chrysomeloidea</taxon>
        <taxon>Chrysomelidae</taxon>
        <taxon>Galerucinae</taxon>
        <taxon>Diabroticina</taxon>
        <taxon>Diabroticites</taxon>
        <taxon>Diabrotica</taxon>
    </lineage>
</organism>
<evidence type="ECO:0000256" key="7">
    <source>
        <dbReference type="SAM" id="Phobius"/>
    </source>
</evidence>
<evidence type="ECO:0000313" key="10">
    <source>
        <dbReference type="EnsemblMetazoa" id="XP_028129407.2"/>
    </source>
</evidence>
<sequence length="676" mass="79376">MNNTNGLKNEKNGSIHETAFTDDIKKEKKPTTKNKKPTWITRSMAEEIGREEVLKRTLFELLIYVIFTIFATIYIIGFNSTAMYYMNKGLREQFLEHDFTTKNDESITFEKIRTAVDFWSYVEGHMINSFFWESTYGNGEAKDSDGMNILYENKVLGVPRIRMVKVRNDSCIVHEYFLRMFLDCYDEYSEEAEDKEKFGIGTATGWTYYDETVTKSLKYRGKIATYGGGGFYNDFSDTKVETQEIIKNLKDNMWITRGTRAVFVDFTVYNANLNIFGVAKLVFEFPSTGGVIPSDDIRTVNLIQFKTTWGIVVLICKVFSYIFILFYLLEEIREIMYFRGYYFLKFWNYVDLAIILLMLTGLIYSILNMVKVPSAVDTIKKNLKAYGNLEYVNYLEYNRVNILAIALCLIYLKAFKFLNFNRTMGQLNNTLNRCAWDILGFSIMFFIIFFAYAELGYLVFGHQVENFSTFSISMFTLLRTILGDFNYPEIEEANSVLAPIYFITYIFLVFFVLLNMFLAIINDTYSDVKTEIALAPDELQMTEYIGEKLAKLFRKWGSFRRFFPQKLKKEIKTTLREIRDVLKKCGFTDMEIEMFFARYNIDPLTHIKIKDSEQFLQELKTILSSERNDGVHLEDFISQQEKLQQVENAIGRLVDQVRTLLYRLEMMENVIKERRR</sequence>
<comment type="subcellular location">
    <subcellularLocation>
        <location evidence="1">Membrane</location>
        <topology evidence="1">Multi-pass membrane protein</topology>
    </subcellularLocation>
</comment>
<keyword evidence="3 7" id="KW-0812">Transmembrane</keyword>
<keyword evidence="5 7" id="KW-0472">Membrane</keyword>
<dbReference type="InterPro" id="IPR013122">
    <property type="entry name" value="PKD1_2_channel"/>
</dbReference>
<evidence type="ECO:0000259" key="9">
    <source>
        <dbReference type="Pfam" id="PF20519"/>
    </source>
</evidence>
<feature type="domain" description="Polycystin cation channel PKD1/PKD2" evidence="8">
    <location>
        <begin position="305"/>
        <end position="528"/>
    </location>
</feature>
<proteinExistence type="inferred from homology"/>